<reference evidence="2 3" key="1">
    <citation type="journal article" date="2020" name="Microorganisms">
        <title>Osmotic Adaptation and Compatible Solute Biosynthesis of Phototrophic Bacteria as Revealed from Genome Analyses.</title>
        <authorList>
            <person name="Imhoff J.F."/>
            <person name="Rahn T."/>
            <person name="Kunzel S."/>
            <person name="Keller A."/>
            <person name="Neulinger S.C."/>
        </authorList>
    </citation>
    <scope>NUCLEOTIDE SEQUENCE [LARGE SCALE GENOMIC DNA]</scope>
    <source>
        <strain evidence="2 3">DSM 21303</strain>
    </source>
</reference>
<sequence>MGGPPQVWSPVVDHQTPCMFIFSIDCFSSTLYLMAFYWGYLRDRFIFQGQKKGTDLFSGRS</sequence>
<dbReference type="EMBL" id="NRSD01000060">
    <property type="protein sequence ID" value="MBK1646960.1"/>
    <property type="molecule type" value="Genomic_DNA"/>
</dbReference>
<evidence type="ECO:0000256" key="1">
    <source>
        <dbReference type="SAM" id="Phobius"/>
    </source>
</evidence>
<keyword evidence="1" id="KW-0472">Membrane</keyword>
<dbReference type="AlphaFoldDB" id="A0A9X0WMB6"/>
<feature type="transmembrane region" description="Helical" evidence="1">
    <location>
        <begin position="20"/>
        <end position="41"/>
    </location>
</feature>
<keyword evidence="1" id="KW-1133">Transmembrane helix</keyword>
<keyword evidence="1" id="KW-0812">Transmembrane</keyword>
<comment type="caution">
    <text evidence="2">The sequence shown here is derived from an EMBL/GenBank/DDBJ whole genome shotgun (WGS) entry which is preliminary data.</text>
</comment>
<evidence type="ECO:0000313" key="3">
    <source>
        <dbReference type="Proteomes" id="UP001138802"/>
    </source>
</evidence>
<evidence type="ECO:0000313" key="2">
    <source>
        <dbReference type="EMBL" id="MBK1646960.1"/>
    </source>
</evidence>
<name>A0A9X0WMB6_9GAMM</name>
<dbReference type="Proteomes" id="UP001138802">
    <property type="component" value="Unassembled WGS sequence"/>
</dbReference>
<organism evidence="2 3">
    <name type="scientific">Thiocapsa imhoffii</name>
    <dbReference type="NCBI Taxonomy" id="382777"/>
    <lineage>
        <taxon>Bacteria</taxon>
        <taxon>Pseudomonadati</taxon>
        <taxon>Pseudomonadota</taxon>
        <taxon>Gammaproteobacteria</taxon>
        <taxon>Chromatiales</taxon>
        <taxon>Chromatiaceae</taxon>
        <taxon>Thiocapsa</taxon>
    </lineage>
</organism>
<proteinExistence type="predicted"/>
<keyword evidence="3" id="KW-1185">Reference proteome</keyword>
<protein>
    <submittedName>
        <fullName evidence="2">Uncharacterized protein</fullName>
    </submittedName>
</protein>
<gene>
    <name evidence="2" type="ORF">CKO25_20540</name>
</gene>
<accession>A0A9X0WMB6</accession>